<evidence type="ECO:0000256" key="1">
    <source>
        <dbReference type="SAM" id="SignalP"/>
    </source>
</evidence>
<feature type="chain" id="PRO_5014687913" evidence="1">
    <location>
        <begin position="25"/>
        <end position="189"/>
    </location>
</feature>
<reference evidence="2 3" key="1">
    <citation type="submission" date="2016-12" db="EMBL/GenBank/DDBJ databases">
        <title>Isolation and genomic insights into novel planktonic Zetaproteobacteria from stratified waters of the Chesapeake Bay.</title>
        <authorList>
            <person name="McAllister S.M."/>
            <person name="Kato S."/>
            <person name="Chan C.S."/>
            <person name="Chiu B.K."/>
            <person name="Field E.K."/>
        </authorList>
    </citation>
    <scope>NUCLEOTIDE SEQUENCE [LARGE SCALE GENOMIC DNA]</scope>
    <source>
        <strain evidence="2 3">CP-5</strain>
    </source>
</reference>
<dbReference type="AlphaFoldDB" id="A0A2K8KX01"/>
<dbReference type="RefSeq" id="WP_198507132.1">
    <property type="nucleotide sequence ID" value="NZ_CP018799.1"/>
</dbReference>
<feature type="signal peptide" evidence="1">
    <location>
        <begin position="1"/>
        <end position="24"/>
    </location>
</feature>
<gene>
    <name evidence="2" type="ORF">Ga0123461_1008</name>
</gene>
<dbReference type="Proteomes" id="UP000231701">
    <property type="component" value="Chromosome"/>
</dbReference>
<keyword evidence="3" id="KW-1185">Reference proteome</keyword>
<keyword evidence="1" id="KW-0732">Signal</keyword>
<evidence type="ECO:0000313" key="3">
    <source>
        <dbReference type="Proteomes" id="UP000231701"/>
    </source>
</evidence>
<dbReference type="InterPro" id="IPR018588">
    <property type="entry name" value="Dihaem_cytochrome-c"/>
</dbReference>
<dbReference type="EMBL" id="CP018799">
    <property type="protein sequence ID" value="ATX79427.1"/>
    <property type="molecule type" value="Genomic_DNA"/>
</dbReference>
<dbReference type="KEGG" id="maes:Ga0123461_1008"/>
<name>A0A2K8KX01_MARES</name>
<organism evidence="2 3">
    <name type="scientific">Mariprofundus aestuarium</name>
    <dbReference type="NCBI Taxonomy" id="1921086"/>
    <lineage>
        <taxon>Bacteria</taxon>
        <taxon>Pseudomonadati</taxon>
        <taxon>Pseudomonadota</taxon>
        <taxon>Candidatius Mariprofundia</taxon>
        <taxon>Mariprofundales</taxon>
        <taxon>Mariprofundaceae</taxon>
        <taxon>Mariprofundus</taxon>
    </lineage>
</organism>
<protein>
    <submittedName>
        <fullName evidence="2">Dihem cytochrome c</fullName>
    </submittedName>
</protein>
<dbReference type="Pfam" id="PF09626">
    <property type="entry name" value="DHC"/>
    <property type="match status" value="1"/>
</dbReference>
<evidence type="ECO:0000313" key="2">
    <source>
        <dbReference type="EMBL" id="ATX79427.1"/>
    </source>
</evidence>
<sequence>MNKKIATGGAIMALCIGLSVSFVAVGDDDWWGDKDRSYGERTKSVATVMNKAYESECGACHFAYQPGFLPVRSWVKIMGSLEDHFGDNAALDAPTGKEVLAYLSDNAADRMNQRFSYSILRSIPEDAAPLRITETRFFTREHHELPNRLVRDNPKVRSFSNCQSCHTQAAQGSFNEHSVVIPGFGRWDD</sequence>
<accession>A0A2K8KX01</accession>
<proteinExistence type="predicted"/>